<dbReference type="Proteomes" id="UP000198854">
    <property type="component" value="Unassembled WGS sequence"/>
</dbReference>
<dbReference type="EMBL" id="FNDD01000021">
    <property type="protein sequence ID" value="SDH59984.1"/>
    <property type="molecule type" value="Genomic_DNA"/>
</dbReference>
<evidence type="ECO:0000313" key="2">
    <source>
        <dbReference type="Proteomes" id="UP000198854"/>
    </source>
</evidence>
<dbReference type="OrthoDB" id="5826322at2"/>
<proteinExistence type="predicted"/>
<evidence type="ECO:0000313" key="1">
    <source>
        <dbReference type="EMBL" id="SDH59984.1"/>
    </source>
</evidence>
<dbReference type="AlphaFoldDB" id="A0A1G8DQM6"/>
<keyword evidence="2" id="KW-1185">Reference proteome</keyword>
<protein>
    <submittedName>
        <fullName evidence="1">Uncharacterized protein</fullName>
    </submittedName>
</protein>
<gene>
    <name evidence="1" type="ORF">SAMN04488136_12115</name>
</gene>
<name>A0A1G8DQM6_9VIBR</name>
<sequence length="1197" mass="139118">MLQFDKHQIIPLDIRQPKQIESALTQYRNLLNSGDAFRNELFDIEFIHQTEQETRRLQPSDAGENLTLLVKALSMGQDGGSLPTDIAQEDEIYLSEAILFAAALQYPEIRPAVVDAAQAIVAYCRRENDTSSMWLDDMRVFGIEALYMLAKTDLQYAYLVSQFFIPYWDDEHATQYEEYLADLLTSHGWCPEMIKAFIWCDNTEFRFCMFMHDVYTSDLAYQPLGEYLQQNPNQYADFKQQVIARFKSEPVLLSTNHIDEDEDVEAELTKHHPVVWLYTTLFAYTEDDDDGKAQDKLMQQPFMDSTLEKEAYDLEQEIRTQVTGALVKYSLSAFVSRDRYTEYSTTRERRYELNFGIDLLKPLILAMPQGARLWRYVENGSEIDALEAIEEIQLLPFAKQHSLQMSLYMESKLHEWQTNNAGIAEQLHDVLELVRCDLLVNCCDDEDNDIEQATLPVSLAPGQSLYQARGQQYLRVVDVFYHVLGKHELGKYMMESVTESREEPLISHQDYYRRYSQSGENGAKQKEMQAIFDIFTENDELLFNRHFARVNSGLRASRELCHPKHSQEPNMGFFALASYQLYMDTEQNIADEVTTALEDYLNQNNIWQQAAEKILNKCAVQGSTPIPKETDLTEQDIALVYDYFTSKHSEQDQTSLIALLTPALDRNDWCRGDIYLSKYSEYQPSYGFLDDHYDDFQRFTLTAFWLRQLSLPDSELAERLWQFLVAIAPVRTARNILRAYSDNPYSVEFEESEHVTTLKQQLIDAGIDSGVLGAYEMSHYIHTTHTDEYAQWLDDYSAITYSKYNPFSRAKRKQALALDQGLKLISENQRIDFLHHAALKYPEINLDIIHDVKRALRLVIELNICSWEFALAHEFKDVCLYIGETERVDKKLKRPLVINELTVSDKPCHIDNMTWLNVTVVQEIDDHYQVLMADSDYVDHLKTRIVESEQNTLDANDLWLGRGHILILNGTADRQVLIERAIALQDLNARIEYVFEQTLAYLDGNVDYASIASLYAMNLRTHNFIPSTEEYRHYSLSQFIWMLGNEKRDRLVKLLLNHDYRGFKVLEGEHEKAWRLHQLKRKAIDFNQYLKHESNDEIAEQGMSFLLNWLISLEINPAHITLFCIKRTKFSACCEFIHLHARGDYGDFTQTLRYLKAQNRAKLPEILSLADDNEILMQTLSNDKSSAVKNAVETWSH</sequence>
<reference evidence="1 2" key="1">
    <citation type="submission" date="2016-10" db="EMBL/GenBank/DDBJ databases">
        <authorList>
            <person name="de Groot N.N."/>
        </authorList>
    </citation>
    <scope>NUCLEOTIDE SEQUENCE [LARGE SCALE GENOMIC DNA]</scope>
    <source>
        <strain evidence="1 2">CGMCC 1.10228</strain>
    </source>
</reference>
<organism evidence="1 2">
    <name type="scientific">Vibrio xiamenensis</name>
    <dbReference type="NCBI Taxonomy" id="861298"/>
    <lineage>
        <taxon>Bacteria</taxon>
        <taxon>Pseudomonadati</taxon>
        <taxon>Pseudomonadota</taxon>
        <taxon>Gammaproteobacteria</taxon>
        <taxon>Vibrionales</taxon>
        <taxon>Vibrionaceae</taxon>
        <taxon>Vibrio</taxon>
    </lineage>
</organism>
<accession>A0A1G8DQM6</accession>